<name>A0A6A6GXT6_VIRVR</name>
<evidence type="ECO:0000313" key="6">
    <source>
        <dbReference type="Proteomes" id="UP000800092"/>
    </source>
</evidence>
<dbReference type="InterPro" id="IPR050654">
    <property type="entry name" value="AChE-related_enzymes"/>
</dbReference>
<dbReference type="AlphaFoldDB" id="A0A6A6GXT6"/>
<reference evidence="5" key="1">
    <citation type="journal article" date="2020" name="Stud. Mycol.">
        <title>101 Dothideomycetes genomes: a test case for predicting lifestyles and emergence of pathogens.</title>
        <authorList>
            <person name="Haridas S."/>
            <person name="Albert R."/>
            <person name="Binder M."/>
            <person name="Bloem J."/>
            <person name="Labutti K."/>
            <person name="Salamov A."/>
            <person name="Andreopoulos B."/>
            <person name="Baker S."/>
            <person name="Barry K."/>
            <person name="Bills G."/>
            <person name="Bluhm B."/>
            <person name="Cannon C."/>
            <person name="Castanera R."/>
            <person name="Culley D."/>
            <person name="Daum C."/>
            <person name="Ezra D."/>
            <person name="Gonzalez J."/>
            <person name="Henrissat B."/>
            <person name="Kuo A."/>
            <person name="Liang C."/>
            <person name="Lipzen A."/>
            <person name="Lutzoni F."/>
            <person name="Magnuson J."/>
            <person name="Mondo S."/>
            <person name="Nolan M."/>
            <person name="Ohm R."/>
            <person name="Pangilinan J."/>
            <person name="Park H.-J."/>
            <person name="Ramirez L."/>
            <person name="Alfaro M."/>
            <person name="Sun H."/>
            <person name="Tritt A."/>
            <person name="Yoshinaga Y."/>
            <person name="Zwiers L.-H."/>
            <person name="Turgeon B."/>
            <person name="Goodwin S."/>
            <person name="Spatafora J."/>
            <person name="Crous P."/>
            <person name="Grigoriev I."/>
        </authorList>
    </citation>
    <scope>NUCLEOTIDE SEQUENCE</scope>
    <source>
        <strain evidence="5">Tuck. ex Michener</strain>
    </source>
</reference>
<dbReference type="GO" id="GO:0052689">
    <property type="term" value="F:carboxylic ester hydrolase activity"/>
    <property type="evidence" value="ECO:0007669"/>
    <property type="project" value="TreeGrafter"/>
</dbReference>
<feature type="chain" id="PRO_5025712253" description="Carboxylic ester hydrolase" evidence="3">
    <location>
        <begin position="23"/>
        <end position="584"/>
    </location>
</feature>
<dbReference type="SUPFAM" id="SSF53474">
    <property type="entry name" value="alpha/beta-Hydrolases"/>
    <property type="match status" value="1"/>
</dbReference>
<dbReference type="EC" id="3.1.1.-" evidence="3"/>
<dbReference type="EMBL" id="ML991844">
    <property type="protein sequence ID" value="KAF2230290.1"/>
    <property type="molecule type" value="Genomic_DNA"/>
</dbReference>
<keyword evidence="3" id="KW-0732">Signal</keyword>
<dbReference type="InterPro" id="IPR029058">
    <property type="entry name" value="AB_hydrolase_fold"/>
</dbReference>
<evidence type="ECO:0000313" key="5">
    <source>
        <dbReference type="EMBL" id="KAF2230290.1"/>
    </source>
</evidence>
<evidence type="ECO:0000256" key="2">
    <source>
        <dbReference type="ARBA" id="ARBA00022801"/>
    </source>
</evidence>
<dbReference type="Gene3D" id="3.40.50.1820">
    <property type="entry name" value="alpha/beta hydrolase"/>
    <property type="match status" value="2"/>
</dbReference>
<dbReference type="Pfam" id="PF00135">
    <property type="entry name" value="COesterase"/>
    <property type="match status" value="2"/>
</dbReference>
<dbReference type="PANTHER" id="PTHR43918:SF4">
    <property type="entry name" value="CARBOXYLIC ESTER HYDROLASE"/>
    <property type="match status" value="1"/>
</dbReference>
<dbReference type="Proteomes" id="UP000800092">
    <property type="component" value="Unassembled WGS sequence"/>
</dbReference>
<keyword evidence="6" id="KW-1185">Reference proteome</keyword>
<sequence length="584" mass="62572">MKILQVFVAVASFFNEFQLVLGSPQPKRYNGVHDQYCFTPGQPVKTTSGTVIGKVATYRDQVSEYLGIPFAQPPVGALRFAAPRPFLGSGFINATKFSPDCAANLEAISTSEASSLGLAGTNSDLVLAELIQSGDITSEDCLTLNIWTKPQSGEKAKAVLFWIYGGGFQTGNTNNPTYDGEYFADEEDVIVVSANYRLNVFGFPGLPDQPDAPQNPGLLDQRLAVEWVRDNIAAFGGDPNRITIFGQSAGGTSVDYYSYAWTENPIVAGFIPESGTAVSFATPAPPNNTAAWFNASQILGCGGELAGIPVTLACVRNKSTSEILAATRTTNPLMAVLGQFGPTADEQVVFSNYSTRAAEGKFIQKPYFTGNNDYEAGLFKVLAKAGNERIPDILWAIFNLAVFTCPASDAANVRATHNVPVWRYRYFGEFPNLRLTSVPNSGAWHGSEISVVWGTAQNASQQQDTPVEQSISSYLMGVWASFAKNPECGFDEAPYEFPTYDQNMSTLIRFAYMNQTQPSYISPITFDYACSTLETLAAPIPGGLLGALNQLSSGSASPAAEAFLGGLNNFANLSALGGGNPSTM</sequence>
<organism evidence="5 6">
    <name type="scientific">Viridothelium virens</name>
    <name type="common">Speckled blister lichen</name>
    <name type="synonym">Trypethelium virens</name>
    <dbReference type="NCBI Taxonomy" id="1048519"/>
    <lineage>
        <taxon>Eukaryota</taxon>
        <taxon>Fungi</taxon>
        <taxon>Dikarya</taxon>
        <taxon>Ascomycota</taxon>
        <taxon>Pezizomycotina</taxon>
        <taxon>Dothideomycetes</taxon>
        <taxon>Dothideomycetes incertae sedis</taxon>
        <taxon>Trypetheliales</taxon>
        <taxon>Trypetheliaceae</taxon>
        <taxon>Viridothelium</taxon>
    </lineage>
</organism>
<feature type="domain" description="Carboxylesterase type B" evidence="4">
    <location>
        <begin position="44"/>
        <end position="381"/>
    </location>
</feature>
<keyword evidence="2 3" id="KW-0378">Hydrolase</keyword>
<dbReference type="InterPro" id="IPR019826">
    <property type="entry name" value="Carboxylesterase_B_AS"/>
</dbReference>
<comment type="similarity">
    <text evidence="1 3">Belongs to the type-B carboxylesterase/lipase family.</text>
</comment>
<accession>A0A6A6GXT6</accession>
<dbReference type="OrthoDB" id="408631at2759"/>
<proteinExistence type="inferred from homology"/>
<dbReference type="PROSITE" id="PS00122">
    <property type="entry name" value="CARBOXYLESTERASE_B_1"/>
    <property type="match status" value="1"/>
</dbReference>
<protein>
    <recommendedName>
        <fullName evidence="3">Carboxylic ester hydrolase</fullName>
        <ecNumber evidence="3">3.1.1.-</ecNumber>
    </recommendedName>
</protein>
<evidence type="ECO:0000259" key="4">
    <source>
        <dbReference type="Pfam" id="PF00135"/>
    </source>
</evidence>
<evidence type="ECO:0000256" key="1">
    <source>
        <dbReference type="ARBA" id="ARBA00005964"/>
    </source>
</evidence>
<dbReference type="InterPro" id="IPR002018">
    <property type="entry name" value="CarbesteraseB"/>
</dbReference>
<gene>
    <name evidence="5" type="ORF">EV356DRAFT_509236</name>
</gene>
<feature type="domain" description="Carboxylesterase type B" evidence="4">
    <location>
        <begin position="392"/>
        <end position="514"/>
    </location>
</feature>
<feature type="signal peptide" evidence="3">
    <location>
        <begin position="1"/>
        <end position="22"/>
    </location>
</feature>
<evidence type="ECO:0000256" key="3">
    <source>
        <dbReference type="RuleBase" id="RU361235"/>
    </source>
</evidence>
<dbReference type="PANTHER" id="PTHR43918">
    <property type="entry name" value="ACETYLCHOLINESTERASE"/>
    <property type="match status" value="1"/>
</dbReference>